<protein>
    <submittedName>
        <fullName evidence="1">Uncharacterized protein</fullName>
    </submittedName>
</protein>
<keyword evidence="2" id="KW-1185">Reference proteome</keyword>
<reference evidence="1" key="1">
    <citation type="submission" date="2022-11" db="EMBL/GenBank/DDBJ databases">
        <title>Genome Sequence of Boeremia exigua.</title>
        <authorList>
            <person name="Buettner E."/>
        </authorList>
    </citation>
    <scope>NUCLEOTIDE SEQUENCE</scope>
    <source>
        <strain evidence="1">CU02</strain>
    </source>
</reference>
<organism evidence="1 2">
    <name type="scientific">Boeremia exigua</name>
    <dbReference type="NCBI Taxonomy" id="749465"/>
    <lineage>
        <taxon>Eukaryota</taxon>
        <taxon>Fungi</taxon>
        <taxon>Dikarya</taxon>
        <taxon>Ascomycota</taxon>
        <taxon>Pezizomycotina</taxon>
        <taxon>Dothideomycetes</taxon>
        <taxon>Pleosporomycetidae</taxon>
        <taxon>Pleosporales</taxon>
        <taxon>Pleosporineae</taxon>
        <taxon>Didymellaceae</taxon>
        <taxon>Boeremia</taxon>
    </lineage>
</organism>
<dbReference type="Proteomes" id="UP001153331">
    <property type="component" value="Unassembled WGS sequence"/>
</dbReference>
<accession>A0ACC2IDC8</accession>
<sequence>MKAVGTKNARMPLAMDLFERLCLCSGVVSAAVRESSRQSEHETHDAAAAVVPRTPAPGAHGKSRTGLSAGVMALLAGYGVRRAASPYVMHTGVSPCTLIHKQRLWPSSARSAPAVLQQYSSRRAAKLHATLNRES</sequence>
<evidence type="ECO:0000313" key="2">
    <source>
        <dbReference type="Proteomes" id="UP001153331"/>
    </source>
</evidence>
<name>A0ACC2IDC8_9PLEO</name>
<comment type="caution">
    <text evidence="1">The sequence shown here is derived from an EMBL/GenBank/DDBJ whole genome shotgun (WGS) entry which is preliminary data.</text>
</comment>
<evidence type="ECO:0000313" key="1">
    <source>
        <dbReference type="EMBL" id="KAJ8113112.1"/>
    </source>
</evidence>
<proteinExistence type="predicted"/>
<gene>
    <name evidence="1" type="ORF">OPT61_g4691</name>
</gene>
<dbReference type="EMBL" id="JAPHNI010000275">
    <property type="protein sequence ID" value="KAJ8113112.1"/>
    <property type="molecule type" value="Genomic_DNA"/>
</dbReference>